<accession>A0ABT7ERJ3</accession>
<dbReference type="Proteomes" id="UP001231915">
    <property type="component" value="Unassembled WGS sequence"/>
</dbReference>
<organism evidence="1 2">
    <name type="scientific">Pseudoalteromonas obscura</name>
    <dbReference type="NCBI Taxonomy" id="3048491"/>
    <lineage>
        <taxon>Bacteria</taxon>
        <taxon>Pseudomonadati</taxon>
        <taxon>Pseudomonadota</taxon>
        <taxon>Gammaproteobacteria</taxon>
        <taxon>Alteromonadales</taxon>
        <taxon>Pseudoalteromonadaceae</taxon>
        <taxon>Pseudoalteromonas</taxon>
    </lineage>
</organism>
<comment type="caution">
    <text evidence="1">The sequence shown here is derived from an EMBL/GenBank/DDBJ whole genome shotgun (WGS) entry which is preliminary data.</text>
</comment>
<keyword evidence="2" id="KW-1185">Reference proteome</keyword>
<evidence type="ECO:0000313" key="1">
    <source>
        <dbReference type="EMBL" id="MDK2597679.1"/>
    </source>
</evidence>
<gene>
    <name evidence="1" type="ORF">QNM18_21695</name>
</gene>
<sequence length="245" mass="26980">MEINKLQRQLSQCGDLVRVGGPHERGHQVPARAISRTKTLLSLGANDNWRFDKAFQALNPECQIIGVDHKLSLSSVLSEAFGSGVKSLRSALSGKLKQSKRHADSLLNQILLYTFYSSSNRLLRRRVSTQTNEVDISLETLIAVYGTIDDNATMLNISMSCDEYHLVDDIIALESMLSVVTIELSPIPQCIKQVEAFIERMSESFDIVYVSSNGVDVDKAASIDCLAAPLELTFMNKRLSASSAA</sequence>
<evidence type="ECO:0000313" key="2">
    <source>
        <dbReference type="Proteomes" id="UP001231915"/>
    </source>
</evidence>
<proteinExistence type="predicted"/>
<protein>
    <submittedName>
        <fullName evidence="1">Uncharacterized protein</fullName>
    </submittedName>
</protein>
<dbReference type="RefSeq" id="WP_284138423.1">
    <property type="nucleotide sequence ID" value="NZ_JASJUT010000012.1"/>
</dbReference>
<dbReference type="EMBL" id="JASJUT010000012">
    <property type="protein sequence ID" value="MDK2597679.1"/>
    <property type="molecule type" value="Genomic_DNA"/>
</dbReference>
<name>A0ABT7ERJ3_9GAMM</name>
<reference evidence="1 2" key="1">
    <citation type="submission" date="2023-05" db="EMBL/GenBank/DDBJ databases">
        <title>Pseudoalteromonas ardens sp. nov., Pseudoalteromonas obscura sp. nov., and Pseudoalteromonas umbrosa sp. nov., isolated from the coral Montipora capitata.</title>
        <authorList>
            <person name="Thomas E.M."/>
            <person name="Smith E.M."/>
            <person name="Papke E."/>
            <person name="Shlafstein M.D."/>
            <person name="Oline D.K."/>
            <person name="Videau P."/>
            <person name="Saw J.H."/>
            <person name="Strangman W.K."/>
            <person name="Ushijima B."/>
        </authorList>
    </citation>
    <scope>NUCLEOTIDE SEQUENCE [LARGE SCALE GENOMIC DNA]</scope>
    <source>
        <strain evidence="1 2">P94</strain>
    </source>
</reference>